<sequence length="142" mass="17222">MDKTENKPEINLSDEARLIIKHNKLKGKQPVYEKFYLIFYKELENKRLFSVMFDEERNILVFEVDSKTLVPIKPISELDQEIHQIIEKEIRGFFKDHYFTFEGQRIFPEIFFNNFDPISEFDDIINFLRDDEVISLPIWLQK</sequence>
<reference evidence="1 2" key="1">
    <citation type="submission" date="2017-08" db="EMBL/GenBank/DDBJ databases">
        <title>The complete genome sequence of a Mycoplasma hyopneumoniae isolate in Korea.</title>
        <authorList>
            <person name="Han J."/>
            <person name="Lee N."/>
        </authorList>
    </citation>
    <scope>NUCLEOTIDE SEQUENCE [LARGE SCALE GENOMIC DNA]</scope>
    <source>
        <strain evidence="1 2">KM014</strain>
    </source>
</reference>
<evidence type="ECO:0000313" key="2">
    <source>
        <dbReference type="Proteomes" id="UP000215452"/>
    </source>
</evidence>
<dbReference type="EMBL" id="CP022714">
    <property type="protein sequence ID" value="ASU14361.1"/>
    <property type="molecule type" value="Genomic_DNA"/>
</dbReference>
<gene>
    <name evidence="1" type="ORF">CIB43_00465</name>
</gene>
<evidence type="ECO:0000313" key="1">
    <source>
        <dbReference type="EMBL" id="ASU14361.1"/>
    </source>
</evidence>
<accession>A0A223M9X9</accession>
<organism evidence="1 2">
    <name type="scientific">Mesomycoplasma hyopneumoniae</name>
    <name type="common">Mycoplasma hyopneumoniae</name>
    <dbReference type="NCBI Taxonomy" id="2099"/>
    <lineage>
        <taxon>Bacteria</taxon>
        <taxon>Bacillati</taxon>
        <taxon>Mycoplasmatota</taxon>
        <taxon>Mycoplasmoidales</taxon>
        <taxon>Metamycoplasmataceae</taxon>
        <taxon>Mesomycoplasma</taxon>
    </lineage>
</organism>
<dbReference type="RefSeq" id="WP_094521603.1">
    <property type="nucleotide sequence ID" value="NZ_CP098237.1"/>
</dbReference>
<proteinExistence type="predicted"/>
<dbReference type="Proteomes" id="UP000215452">
    <property type="component" value="Chromosome"/>
</dbReference>
<dbReference type="AlphaFoldDB" id="A0A223M9X9"/>
<name>A0A223M9X9_MESHO</name>
<protein>
    <submittedName>
        <fullName evidence="1">Uncharacterized protein</fullName>
    </submittedName>
</protein>